<sequence>MRILACMVAAAAAIGVAAPAHADANQDQAFLVSLGAAGLTYKDPQSAIAAGKTVCDMANEGKTGVEVVKVLQDANPSLSQMNAARFTAISAGVYCPAQLPPIQPSSGG</sequence>
<dbReference type="AlphaFoldDB" id="A0A1A6B7M4"/>
<dbReference type="RefSeq" id="WP_065137207.1">
    <property type="nucleotide sequence ID" value="NZ_JACKSU010000020.1"/>
</dbReference>
<protein>
    <recommendedName>
        <fullName evidence="2">DUF732 domain-containing protein</fullName>
    </recommendedName>
</protein>
<dbReference type="Pfam" id="PF05305">
    <property type="entry name" value="DUF732"/>
    <property type="match status" value="1"/>
</dbReference>
<evidence type="ECO:0000256" key="1">
    <source>
        <dbReference type="SAM" id="SignalP"/>
    </source>
</evidence>
<dbReference type="Proteomes" id="UP000193928">
    <property type="component" value="Unassembled WGS sequence"/>
</dbReference>
<organism evidence="3 5">
    <name type="scientific">Mycobacterium gordonae</name>
    <dbReference type="NCBI Taxonomy" id="1778"/>
    <lineage>
        <taxon>Bacteria</taxon>
        <taxon>Bacillati</taxon>
        <taxon>Actinomycetota</taxon>
        <taxon>Actinomycetes</taxon>
        <taxon>Mycobacteriales</taxon>
        <taxon>Mycobacteriaceae</taxon>
        <taxon>Mycobacterium</taxon>
    </lineage>
</organism>
<dbReference type="OrthoDB" id="4382032at2"/>
<evidence type="ECO:0000313" key="5">
    <source>
        <dbReference type="Proteomes" id="UP000093757"/>
    </source>
</evidence>
<reference evidence="4 6" key="1">
    <citation type="submission" date="2016-01" db="EMBL/GenBank/DDBJ databases">
        <title>The new phylogeny of the genus Mycobacterium.</title>
        <authorList>
            <person name="Tarcisio F."/>
            <person name="Conor M."/>
            <person name="Antonella G."/>
            <person name="Elisabetta G."/>
            <person name="Giulia F.S."/>
            <person name="Sara T."/>
            <person name="Anna F."/>
            <person name="Clotilde B."/>
            <person name="Roberto B."/>
            <person name="Veronica D.S."/>
            <person name="Fabio R."/>
            <person name="Monica P."/>
            <person name="Olivier J."/>
            <person name="Enrico T."/>
            <person name="Nicola S."/>
        </authorList>
    </citation>
    <scope>NUCLEOTIDE SEQUENCE [LARGE SCALE GENOMIC DNA]</scope>
    <source>
        <strain evidence="4 6">DSM 44160</strain>
    </source>
</reference>
<evidence type="ECO:0000313" key="4">
    <source>
        <dbReference type="EMBL" id="ORV95263.1"/>
    </source>
</evidence>
<feature type="domain" description="DUF732" evidence="2">
    <location>
        <begin position="26"/>
        <end position="96"/>
    </location>
</feature>
<evidence type="ECO:0000313" key="3">
    <source>
        <dbReference type="EMBL" id="OBR98339.1"/>
    </source>
</evidence>
<name>A0A1A6B7M4_MYCGO</name>
<gene>
    <name evidence="3" type="ORF">A9W98_35755</name>
    <name evidence="4" type="ORF">AWC08_15565</name>
</gene>
<evidence type="ECO:0000313" key="6">
    <source>
        <dbReference type="Proteomes" id="UP000193928"/>
    </source>
</evidence>
<keyword evidence="1" id="KW-0732">Signal</keyword>
<dbReference type="Proteomes" id="UP000093757">
    <property type="component" value="Unassembled WGS sequence"/>
</dbReference>
<keyword evidence="6" id="KW-1185">Reference proteome</keyword>
<reference evidence="3 5" key="2">
    <citation type="submission" date="2016-06" db="EMBL/GenBank/DDBJ databases">
        <authorList>
            <person name="Kjaerup R.B."/>
            <person name="Dalgaard T.S."/>
            <person name="Juul-Madsen H.R."/>
        </authorList>
    </citation>
    <scope>NUCLEOTIDE SEQUENCE [LARGE SCALE GENOMIC DNA]</scope>
    <source>
        <strain evidence="3 5">1245752.6</strain>
    </source>
</reference>
<accession>A0A1A6B7M4</accession>
<proteinExistence type="predicted"/>
<dbReference type="EMBL" id="MAEM01000527">
    <property type="protein sequence ID" value="OBR98339.1"/>
    <property type="molecule type" value="Genomic_DNA"/>
</dbReference>
<comment type="caution">
    <text evidence="3">The sequence shown here is derived from an EMBL/GenBank/DDBJ whole genome shotgun (WGS) entry which is preliminary data.</text>
</comment>
<dbReference type="InterPro" id="IPR007969">
    <property type="entry name" value="DUF732"/>
</dbReference>
<feature type="signal peptide" evidence="1">
    <location>
        <begin position="1"/>
        <end position="22"/>
    </location>
</feature>
<feature type="chain" id="PRO_5014535060" description="DUF732 domain-containing protein" evidence="1">
    <location>
        <begin position="23"/>
        <end position="108"/>
    </location>
</feature>
<dbReference type="EMBL" id="LQOY01000022">
    <property type="protein sequence ID" value="ORV95263.1"/>
    <property type="molecule type" value="Genomic_DNA"/>
</dbReference>
<evidence type="ECO:0000259" key="2">
    <source>
        <dbReference type="Pfam" id="PF05305"/>
    </source>
</evidence>